<evidence type="ECO:0000256" key="8">
    <source>
        <dbReference type="ARBA" id="ARBA00025273"/>
    </source>
</evidence>
<evidence type="ECO:0000256" key="5">
    <source>
        <dbReference type="ARBA" id="ARBA00022803"/>
    </source>
</evidence>
<dbReference type="AlphaFoldDB" id="A0A9W7G716"/>
<evidence type="ECO:0000313" key="11">
    <source>
        <dbReference type="EMBL" id="GMI34418.1"/>
    </source>
</evidence>
<evidence type="ECO:0000256" key="6">
    <source>
        <dbReference type="ARBA" id="ARBA00023054"/>
    </source>
</evidence>
<dbReference type="EMBL" id="BRYA01000042">
    <property type="protein sequence ID" value="GMI34418.1"/>
    <property type="molecule type" value="Genomic_DNA"/>
</dbReference>
<comment type="caution">
    <text evidence="11">The sequence shown here is derived from an EMBL/GenBank/DDBJ whole genome shotgun (WGS) entry which is preliminary data.</text>
</comment>
<evidence type="ECO:0000256" key="4">
    <source>
        <dbReference type="ARBA" id="ARBA00022490"/>
    </source>
</evidence>
<evidence type="ECO:0000313" key="12">
    <source>
        <dbReference type="Proteomes" id="UP001165065"/>
    </source>
</evidence>
<proteinExistence type="predicted"/>
<feature type="compositionally biased region" description="Acidic residues" evidence="10">
    <location>
        <begin position="69"/>
        <end position="78"/>
    </location>
</feature>
<dbReference type="OrthoDB" id="2020926at2759"/>
<feature type="region of interest" description="Disordered" evidence="10">
    <location>
        <begin position="733"/>
        <end position="757"/>
    </location>
</feature>
<evidence type="ECO:0000256" key="2">
    <source>
        <dbReference type="ARBA" id="ARBA00011832"/>
    </source>
</evidence>
<evidence type="ECO:0000256" key="9">
    <source>
        <dbReference type="SAM" id="Coils"/>
    </source>
</evidence>
<feature type="region of interest" description="Disordered" evidence="10">
    <location>
        <begin position="1"/>
        <end position="133"/>
    </location>
</feature>
<feature type="coiled-coil region" evidence="9">
    <location>
        <begin position="316"/>
        <end position="445"/>
    </location>
</feature>
<dbReference type="PANTHER" id="PTHR14594">
    <property type="entry name" value="CENTROSOMAL PROTEIN OF 70 KDA"/>
    <property type="match status" value="1"/>
</dbReference>
<feature type="compositionally biased region" description="Polar residues" evidence="10">
    <location>
        <begin position="52"/>
        <end position="63"/>
    </location>
</feature>
<keyword evidence="7" id="KW-0206">Cytoskeleton</keyword>
<feature type="coiled-coil region" evidence="9">
    <location>
        <begin position="195"/>
        <end position="268"/>
    </location>
</feature>
<dbReference type="GO" id="GO:0060271">
    <property type="term" value="P:cilium assembly"/>
    <property type="evidence" value="ECO:0007669"/>
    <property type="project" value="InterPro"/>
</dbReference>
<reference evidence="12" key="1">
    <citation type="journal article" date="2023" name="Commun. Biol.">
        <title>Genome analysis of Parmales, the sister group of diatoms, reveals the evolutionary specialization of diatoms from phago-mixotrophs to photoautotrophs.</title>
        <authorList>
            <person name="Ban H."/>
            <person name="Sato S."/>
            <person name="Yoshikawa S."/>
            <person name="Yamada K."/>
            <person name="Nakamura Y."/>
            <person name="Ichinomiya M."/>
            <person name="Sato N."/>
            <person name="Blanc-Mathieu R."/>
            <person name="Endo H."/>
            <person name="Kuwata A."/>
            <person name="Ogata H."/>
        </authorList>
    </citation>
    <scope>NUCLEOTIDE SEQUENCE [LARGE SCALE GENOMIC DNA]</scope>
</reference>
<gene>
    <name evidence="11" type="ORF">TrCOL_g12810</name>
</gene>
<evidence type="ECO:0000256" key="3">
    <source>
        <dbReference type="ARBA" id="ARBA00018408"/>
    </source>
</evidence>
<dbReference type="Proteomes" id="UP001165065">
    <property type="component" value="Unassembled WGS sequence"/>
</dbReference>
<comment type="subunit">
    <text evidence="2">Directly interacts with tubulin-gamma; this interaction determines centrosomal localization.</text>
</comment>
<evidence type="ECO:0000256" key="1">
    <source>
        <dbReference type="ARBA" id="ARBA00004300"/>
    </source>
</evidence>
<organism evidence="11 12">
    <name type="scientific">Triparma columacea</name>
    <dbReference type="NCBI Taxonomy" id="722753"/>
    <lineage>
        <taxon>Eukaryota</taxon>
        <taxon>Sar</taxon>
        <taxon>Stramenopiles</taxon>
        <taxon>Ochrophyta</taxon>
        <taxon>Bolidophyceae</taxon>
        <taxon>Parmales</taxon>
        <taxon>Triparmaceae</taxon>
        <taxon>Triparma</taxon>
    </lineage>
</organism>
<name>A0A9W7G716_9STRA</name>
<protein>
    <recommendedName>
        <fullName evidence="3">Centrosomal protein of 70 kDa</fullName>
    </recommendedName>
</protein>
<comment type="function">
    <text evidence="8">Plays a role in the organization of both preexisting and nascent microtubules in interphase cells. During mitosis, required for the organization and orientation of the mitotic spindle.</text>
</comment>
<keyword evidence="4" id="KW-0963">Cytoplasm</keyword>
<keyword evidence="6 9" id="KW-0175">Coiled coil</keyword>
<accession>A0A9W7G716</accession>
<dbReference type="GO" id="GO:0070507">
    <property type="term" value="P:regulation of microtubule cytoskeleton organization"/>
    <property type="evidence" value="ECO:0007669"/>
    <property type="project" value="InterPro"/>
</dbReference>
<dbReference type="GO" id="GO:0005813">
    <property type="term" value="C:centrosome"/>
    <property type="evidence" value="ECO:0007669"/>
    <property type="project" value="UniProtKB-SubCell"/>
</dbReference>
<evidence type="ECO:0000256" key="10">
    <source>
        <dbReference type="SAM" id="MobiDB-lite"/>
    </source>
</evidence>
<dbReference type="GO" id="GO:0043015">
    <property type="term" value="F:gamma-tubulin binding"/>
    <property type="evidence" value="ECO:0007669"/>
    <property type="project" value="InterPro"/>
</dbReference>
<comment type="subcellular location">
    <subcellularLocation>
        <location evidence="1">Cytoplasm</location>
        <location evidence="1">Cytoskeleton</location>
        <location evidence="1">Microtubule organizing center</location>
        <location evidence="1">Centrosome</location>
    </subcellularLocation>
</comment>
<dbReference type="InterPro" id="IPR037692">
    <property type="entry name" value="CEP70"/>
</dbReference>
<feature type="compositionally biased region" description="Acidic residues" evidence="10">
    <location>
        <begin position="740"/>
        <end position="757"/>
    </location>
</feature>
<keyword evidence="5" id="KW-0802">TPR repeat</keyword>
<keyword evidence="12" id="KW-1185">Reference proteome</keyword>
<sequence length="757" mass="85048">MEDKADELLDESSMNSSGVEDFLASQGISSSPIRGGEKDGDSNSILEDASMESDNNTTANPNDINDLVAGDDDDDDEGTQSTPINASLDDDNEIEFNLEKGREPKPQIYRPNLKDPPSTVKKASRANTPSTPATVQSVNNILKDYGFSAIGHETEINSKFVEILDVVKSRGDTITNMSQSINMTMDTSLNASAVSATLTNKQESLKRKNDLLTNENDKLRKQIDTLKKKATTEIRKLKVTVDGVKSKLQQATHTIKAKEAIIERLTDKLNLEADKERKSFEHSQSVFKTLHSRPARKASPGDSKALEVISMYEAHKSRMDDEMSQLRGEVHALNDALKDKENGAVRKGVEEYAGKVDGTIERMTERFKEQEKENRMLANKEQSFAKKLTKLESKLNDTKEQLRTAQDESTNLLLELQSRPTVKQYKASERRIDELERKLYAAVEAAQESADVRALKKHMGTKALIDEDKANHRLRLERLDAIPREISKEILKQTCRELDISDVTLIAPCIRKMSKAMLLLPRLERFINDVCGFVFKHTEEAAGKQTRGKTKGRPTPRKTMEDVMPILRTWESQLSGYGASQEFRTIVMGELCRRSVVPADNNKKGGVLGAFSSMPGATPDMSEEQALRAIRDLVELEKAVMAREDLYENAEAVVQNNPDLFVNRVVLHFRYLFGIRSMEGVFPKMNEIYLFTTEMNAFMRELRGIFGIKKSLPSASVTKMMLEVASELRNSEQLKQFGGGEEEEEEEEEELENYVVG</sequence>
<dbReference type="PANTHER" id="PTHR14594:SF1">
    <property type="entry name" value="CENTROSOMAL PROTEIN OF 70 KDA"/>
    <property type="match status" value="1"/>
</dbReference>
<evidence type="ECO:0000256" key="7">
    <source>
        <dbReference type="ARBA" id="ARBA00023212"/>
    </source>
</evidence>